<accession>A0AA39HHZ2</accession>
<keyword evidence="2" id="KW-1133">Transmembrane helix</keyword>
<evidence type="ECO:0000313" key="3">
    <source>
        <dbReference type="EMBL" id="KAK0406222.1"/>
    </source>
</evidence>
<gene>
    <name evidence="3" type="ORF">QR680_018443</name>
</gene>
<organism evidence="3 4">
    <name type="scientific">Steinernema hermaphroditum</name>
    <dbReference type="NCBI Taxonomy" id="289476"/>
    <lineage>
        <taxon>Eukaryota</taxon>
        <taxon>Metazoa</taxon>
        <taxon>Ecdysozoa</taxon>
        <taxon>Nematoda</taxon>
        <taxon>Chromadorea</taxon>
        <taxon>Rhabditida</taxon>
        <taxon>Tylenchina</taxon>
        <taxon>Panagrolaimomorpha</taxon>
        <taxon>Strongyloidoidea</taxon>
        <taxon>Steinernematidae</taxon>
        <taxon>Steinernema</taxon>
    </lineage>
</organism>
<keyword evidence="2" id="KW-0812">Transmembrane</keyword>
<name>A0AA39HHZ2_9BILA</name>
<proteinExistence type="predicted"/>
<evidence type="ECO:0000313" key="4">
    <source>
        <dbReference type="Proteomes" id="UP001175271"/>
    </source>
</evidence>
<protein>
    <submittedName>
        <fullName evidence="3">Uncharacterized protein</fullName>
    </submittedName>
</protein>
<dbReference type="EMBL" id="JAUCMV010000004">
    <property type="protein sequence ID" value="KAK0406222.1"/>
    <property type="molecule type" value="Genomic_DNA"/>
</dbReference>
<feature type="compositionally biased region" description="Polar residues" evidence="1">
    <location>
        <begin position="117"/>
        <end position="131"/>
    </location>
</feature>
<sequence length="237" mass="25955">MITVHAPVVPETSPLISTRSAPRTELEPPSTHPMLTTPVSVPSEDITAATHFLRRSPGPTSTTARVTDKDRTINNDFTTTSDAAHLQSVCHPFGPRTDRIDAEHVSTAAHTKRNDTPPVSKQETLGNSSTKGKSHVIDPQFLLVYITCVLIRMLSILIPPGWPFRQLIRLLFTFAAILMLPIPAAHAGPPPDLPLHLRRPGVSPNGEKLEDVIDIGPESRDRCSPPQSMFSSFVYLK</sequence>
<feature type="region of interest" description="Disordered" evidence="1">
    <location>
        <begin position="1"/>
        <end position="40"/>
    </location>
</feature>
<comment type="caution">
    <text evidence="3">The sequence shown here is derived from an EMBL/GenBank/DDBJ whole genome shotgun (WGS) entry which is preliminary data.</text>
</comment>
<keyword evidence="4" id="KW-1185">Reference proteome</keyword>
<evidence type="ECO:0000256" key="2">
    <source>
        <dbReference type="SAM" id="Phobius"/>
    </source>
</evidence>
<dbReference type="AlphaFoldDB" id="A0AA39HHZ2"/>
<keyword evidence="2" id="KW-0472">Membrane</keyword>
<dbReference type="Proteomes" id="UP001175271">
    <property type="component" value="Unassembled WGS sequence"/>
</dbReference>
<feature type="region of interest" description="Disordered" evidence="1">
    <location>
        <begin position="107"/>
        <end position="131"/>
    </location>
</feature>
<feature type="transmembrane region" description="Helical" evidence="2">
    <location>
        <begin position="141"/>
        <end position="162"/>
    </location>
</feature>
<reference evidence="3" key="1">
    <citation type="submission" date="2023-06" db="EMBL/GenBank/DDBJ databases">
        <title>Genomic analysis of the entomopathogenic nematode Steinernema hermaphroditum.</title>
        <authorList>
            <person name="Schwarz E.M."/>
            <person name="Heppert J.K."/>
            <person name="Baniya A."/>
            <person name="Schwartz H.T."/>
            <person name="Tan C.-H."/>
            <person name="Antoshechkin I."/>
            <person name="Sternberg P.W."/>
            <person name="Goodrich-Blair H."/>
            <person name="Dillman A.R."/>
        </authorList>
    </citation>
    <scope>NUCLEOTIDE SEQUENCE</scope>
    <source>
        <strain evidence="3">PS9179</strain>
        <tissue evidence="3">Whole animal</tissue>
    </source>
</reference>
<evidence type="ECO:0000256" key="1">
    <source>
        <dbReference type="SAM" id="MobiDB-lite"/>
    </source>
</evidence>